<dbReference type="AlphaFoldDB" id="A0A3P3Y7X4"/>
<dbReference type="Proteomes" id="UP000290189">
    <property type="component" value="Unassembled WGS sequence"/>
</dbReference>
<dbReference type="GO" id="GO:0042254">
    <property type="term" value="P:ribosome biogenesis"/>
    <property type="evidence" value="ECO:0007669"/>
    <property type="project" value="UniProtKB-ARBA"/>
</dbReference>
<dbReference type="PANTHER" id="PTHR12826:SF13">
    <property type="entry name" value="RNA-BINDING PROTEIN PNO1"/>
    <property type="match status" value="1"/>
</dbReference>
<dbReference type="SUPFAM" id="SSF54791">
    <property type="entry name" value="Eukaryotic type KH-domain (KH-domain type I)"/>
    <property type="match status" value="1"/>
</dbReference>
<evidence type="ECO:0000256" key="1">
    <source>
        <dbReference type="ARBA" id="ARBA00004604"/>
    </source>
</evidence>
<protein>
    <recommendedName>
        <fullName evidence="5">K Homology domain-containing protein</fullName>
    </recommendedName>
</protein>
<accession>A0A3P3Y7X4</accession>
<gene>
    <name evidence="6" type="ORF">PLBR_LOCUS3501</name>
</gene>
<evidence type="ECO:0000256" key="2">
    <source>
        <dbReference type="ARBA" id="ARBA00007515"/>
    </source>
</evidence>
<dbReference type="InterPro" id="IPR055212">
    <property type="entry name" value="KH-I_PNO1_first"/>
</dbReference>
<organism evidence="6 7">
    <name type="scientific">Plasmodiophora brassicae</name>
    <name type="common">Clubroot disease agent</name>
    <dbReference type="NCBI Taxonomy" id="37360"/>
    <lineage>
        <taxon>Eukaryota</taxon>
        <taxon>Sar</taxon>
        <taxon>Rhizaria</taxon>
        <taxon>Endomyxa</taxon>
        <taxon>Phytomyxea</taxon>
        <taxon>Plasmodiophorida</taxon>
        <taxon>Plasmodiophoridae</taxon>
        <taxon>Plasmodiophora</taxon>
    </lineage>
</organism>
<reference evidence="6 7" key="1">
    <citation type="submission" date="2018-03" db="EMBL/GenBank/DDBJ databases">
        <authorList>
            <person name="Fogelqvist J."/>
        </authorList>
    </citation>
    <scope>NUCLEOTIDE SEQUENCE [LARGE SCALE GENOMIC DNA]</scope>
</reference>
<dbReference type="CDD" id="cd22391">
    <property type="entry name" value="KH-I_PNO1_rpt1"/>
    <property type="match status" value="1"/>
</dbReference>
<comment type="subcellular location">
    <subcellularLocation>
        <location evidence="1">Nucleus</location>
        <location evidence="1">Nucleolus</location>
    </subcellularLocation>
</comment>
<sequence>MATTASEVVFDASAIANAVSENVDRDEDPMVDGEIAAFEPLSAMQMAGGKIQTRAVVIPPHRFSPLKTHWMELYTPIVEHLRLQIRLNLKRKVVQVRTSEHTEDSGAIQKAADFLRAFMLGFEIRDAIALLRLDDLYIDSFEIKDVKNLQGEHLSRAIGRVAGQGGKTKFTIENATKTRIVLADTFIHILGSFSNIKIARSAIVRLLRAHLEQLDEPGMWRILSETGHAVSNVIGPPRSLERTRLVQALIHSWESSAELFLMSTIERLRSKCRLLLACDPALLIGIQQAVGRWYMSKGPVLLALDCTEPVFVKVRALFTDLDGAFQVKRLSDTRCVVVLSEQIAMDAWQKYLSAAFDQPLDDDMVTEDDTKISTSPPATTPTSAALAASSGWNAWAAVSPKSASLFDKPALTYSATTTSPINMMSSAKSPFQFDTFNQSQ</sequence>
<comment type="similarity">
    <text evidence="2">Belongs to the PNO1 family.</text>
</comment>
<dbReference type="InterPro" id="IPR004087">
    <property type="entry name" value="KH_dom"/>
</dbReference>
<feature type="domain" description="K Homology" evidence="5">
    <location>
        <begin position="135"/>
        <end position="208"/>
    </location>
</feature>
<keyword evidence="3" id="KW-0694">RNA-binding</keyword>
<dbReference type="Pfam" id="PF22891">
    <property type="entry name" value="KH_PNO1_2nd"/>
    <property type="match status" value="1"/>
</dbReference>
<evidence type="ECO:0000313" key="7">
    <source>
        <dbReference type="Proteomes" id="UP000290189"/>
    </source>
</evidence>
<dbReference type="InterPro" id="IPR036612">
    <property type="entry name" value="KH_dom_type_1_sf"/>
</dbReference>
<dbReference type="CDD" id="cd22392">
    <property type="entry name" value="KH-I_PNO1_rpt2"/>
    <property type="match status" value="1"/>
</dbReference>
<dbReference type="Gene3D" id="3.30.1370.10">
    <property type="entry name" value="K Homology domain, type 1"/>
    <property type="match status" value="1"/>
</dbReference>
<dbReference type="SMART" id="SM00322">
    <property type="entry name" value="KH"/>
    <property type="match status" value="1"/>
</dbReference>
<geneLocation type="mitochondrion" evidence="6"/>
<evidence type="ECO:0000256" key="4">
    <source>
        <dbReference type="ARBA" id="ARBA00023242"/>
    </source>
</evidence>
<evidence type="ECO:0000259" key="5">
    <source>
        <dbReference type="SMART" id="SM00322"/>
    </source>
</evidence>
<dbReference type="EMBL" id="OVEO01000005">
    <property type="protein sequence ID" value="SPQ96286.1"/>
    <property type="molecule type" value="Genomic_DNA"/>
</dbReference>
<dbReference type="PANTHER" id="PTHR12826">
    <property type="entry name" value="RIBONUCLEASE Y"/>
    <property type="match status" value="1"/>
</dbReference>
<dbReference type="GO" id="GO:0003723">
    <property type="term" value="F:RNA binding"/>
    <property type="evidence" value="ECO:0007669"/>
    <property type="project" value="UniProtKB-KW"/>
</dbReference>
<evidence type="ECO:0000313" key="6">
    <source>
        <dbReference type="EMBL" id="SPQ96286.1"/>
    </source>
</evidence>
<keyword evidence="6" id="KW-0496">Mitochondrion</keyword>
<dbReference type="GO" id="GO:0005730">
    <property type="term" value="C:nucleolus"/>
    <property type="evidence" value="ECO:0007669"/>
    <property type="project" value="UniProtKB-SubCell"/>
</dbReference>
<dbReference type="InterPro" id="IPR055211">
    <property type="entry name" value="KH_PNO1_2nd"/>
</dbReference>
<evidence type="ECO:0000256" key="3">
    <source>
        <dbReference type="ARBA" id="ARBA00022884"/>
    </source>
</evidence>
<keyword evidence="4" id="KW-0539">Nucleus</keyword>
<proteinExistence type="inferred from homology"/>
<dbReference type="Pfam" id="PF17903">
    <property type="entry name" value="KH_KRR1_1st"/>
    <property type="match status" value="1"/>
</dbReference>
<dbReference type="InterPro" id="IPR041174">
    <property type="entry name" value="KRR1-like_KH1"/>
</dbReference>
<name>A0A3P3Y7X4_PLABS</name>